<dbReference type="HOGENOM" id="CLU_1093857_0_0_0"/>
<accession>F0SFT2</accession>
<reference evidence="2" key="1">
    <citation type="submission" date="2011-02" db="EMBL/GenBank/DDBJ databases">
        <title>The complete genome of Planctomyces brasiliensis DSM 5305.</title>
        <authorList>
            <person name="Lucas S."/>
            <person name="Copeland A."/>
            <person name="Lapidus A."/>
            <person name="Bruce D."/>
            <person name="Goodwin L."/>
            <person name="Pitluck S."/>
            <person name="Kyrpides N."/>
            <person name="Mavromatis K."/>
            <person name="Pagani I."/>
            <person name="Ivanova N."/>
            <person name="Ovchinnikova G."/>
            <person name="Lu M."/>
            <person name="Detter J.C."/>
            <person name="Han C."/>
            <person name="Land M."/>
            <person name="Hauser L."/>
            <person name="Markowitz V."/>
            <person name="Cheng J.-F."/>
            <person name="Hugenholtz P."/>
            <person name="Woyke T."/>
            <person name="Wu D."/>
            <person name="Tindall B."/>
            <person name="Pomrenke H.G."/>
            <person name="Brambilla E."/>
            <person name="Klenk H.-P."/>
            <person name="Eisen J.A."/>
        </authorList>
    </citation>
    <scope>NUCLEOTIDE SEQUENCE [LARGE SCALE GENOMIC DNA]</scope>
    <source>
        <strain evidence="2">ATCC 49424 / DSM 5305 / JCM 21570 / NBRC 103401 / IFAM 1448</strain>
    </source>
</reference>
<dbReference type="KEGG" id="pbs:Plabr_3962"/>
<dbReference type="InterPro" id="IPR029063">
    <property type="entry name" value="SAM-dependent_MTases_sf"/>
</dbReference>
<gene>
    <name evidence="1" type="ordered locus">Plabr_3962</name>
</gene>
<dbReference type="Proteomes" id="UP000006860">
    <property type="component" value="Chromosome"/>
</dbReference>
<dbReference type="AlphaFoldDB" id="F0SFT2"/>
<dbReference type="GO" id="GO:0032259">
    <property type="term" value="P:methylation"/>
    <property type="evidence" value="ECO:0007669"/>
    <property type="project" value="UniProtKB-KW"/>
</dbReference>
<dbReference type="OrthoDB" id="282790at2"/>
<dbReference type="Pfam" id="PF13489">
    <property type="entry name" value="Methyltransf_23"/>
    <property type="match status" value="1"/>
</dbReference>
<evidence type="ECO:0000313" key="1">
    <source>
        <dbReference type="EMBL" id="ADY61539.1"/>
    </source>
</evidence>
<dbReference type="eggNOG" id="COG2227">
    <property type="taxonomic scope" value="Bacteria"/>
</dbReference>
<evidence type="ECO:0000313" key="2">
    <source>
        <dbReference type="Proteomes" id="UP000006860"/>
    </source>
</evidence>
<organism evidence="1 2">
    <name type="scientific">Rubinisphaera brasiliensis (strain ATCC 49424 / DSM 5305 / JCM 21570 / IAM 15109 / NBRC 103401 / IFAM 1448)</name>
    <name type="common">Planctomyces brasiliensis</name>
    <dbReference type="NCBI Taxonomy" id="756272"/>
    <lineage>
        <taxon>Bacteria</taxon>
        <taxon>Pseudomonadati</taxon>
        <taxon>Planctomycetota</taxon>
        <taxon>Planctomycetia</taxon>
        <taxon>Planctomycetales</taxon>
        <taxon>Planctomycetaceae</taxon>
        <taxon>Rubinisphaera</taxon>
    </lineage>
</organism>
<keyword evidence="1" id="KW-0808">Transferase</keyword>
<dbReference type="Gene3D" id="3.40.50.150">
    <property type="entry name" value="Vaccinia Virus protein VP39"/>
    <property type="match status" value="1"/>
</dbReference>
<name>F0SFT2_RUBBR</name>
<dbReference type="GO" id="GO:0008168">
    <property type="term" value="F:methyltransferase activity"/>
    <property type="evidence" value="ECO:0007669"/>
    <property type="project" value="UniProtKB-KW"/>
</dbReference>
<protein>
    <submittedName>
        <fullName evidence="1">Methyltransferase type 11</fullName>
    </submittedName>
</protein>
<keyword evidence="1" id="KW-0489">Methyltransferase</keyword>
<proteinExistence type="predicted"/>
<dbReference type="RefSeq" id="WP_013630256.1">
    <property type="nucleotide sequence ID" value="NC_015174.1"/>
</dbReference>
<sequence>MQAQKNYASFTTRPARSQYVLEQFGDVLKGKILDVGCYEAPLRELLPNEEYWGIDIVGKPDQVVNLEECERLPFEDKSYDCVMCIEVLEHLNNLHAMFADLFRVSNKYVIVSLPNCWCGARGKLAKGRGEILHYGLPLEKPLDRHKWFINVSQVSEFFQRAHPKNFVLKDLRVVEKPRNPLLTATRKLRFSRDEYNNRYSHTIFSVFERQSD</sequence>
<dbReference type="SUPFAM" id="SSF53335">
    <property type="entry name" value="S-adenosyl-L-methionine-dependent methyltransferases"/>
    <property type="match status" value="1"/>
</dbReference>
<keyword evidence="2" id="KW-1185">Reference proteome</keyword>
<dbReference type="STRING" id="756272.Plabr_3962"/>
<dbReference type="EMBL" id="CP002546">
    <property type="protein sequence ID" value="ADY61539.1"/>
    <property type="molecule type" value="Genomic_DNA"/>
</dbReference>